<dbReference type="GO" id="GO:0009570">
    <property type="term" value="C:chloroplast stroma"/>
    <property type="evidence" value="ECO:0007669"/>
    <property type="project" value="UniProtKB-SubCell"/>
</dbReference>
<dbReference type="Gene3D" id="3.40.50.300">
    <property type="entry name" value="P-loop containing nucleotide triphosphate hydrolases"/>
    <property type="match status" value="1"/>
</dbReference>
<dbReference type="PANTHER" id="PTHR32429:SF32">
    <property type="entry name" value="RIBULOSE BISPHOSPHATE CARBOXYLASE_OXYGENASE ACTIVASE, CHLOROPLASTIC"/>
    <property type="match status" value="1"/>
</dbReference>
<keyword evidence="4 9" id="KW-0547">Nucleotide-binding</keyword>
<dbReference type="InterPro" id="IPR003959">
    <property type="entry name" value="ATPase_AAA_core"/>
</dbReference>
<keyword evidence="3 9" id="KW-0934">Plastid</keyword>
<name>A0A7J0DM38_9ERIC</name>
<gene>
    <name evidence="12" type="ORF">Acr_00g0049250</name>
</gene>
<evidence type="ECO:0000256" key="2">
    <source>
        <dbReference type="ARBA" id="ARBA00022528"/>
    </source>
</evidence>
<evidence type="ECO:0000259" key="10">
    <source>
        <dbReference type="Pfam" id="PF00004"/>
    </source>
</evidence>
<dbReference type="FunFam" id="3.40.50.300:FF:000258">
    <property type="entry name" value="Ribulose bisphosphate carboxylase/oxygenase activase, chloroplastic"/>
    <property type="match status" value="1"/>
</dbReference>
<comment type="caution">
    <text evidence="12">The sequence shown here is derived from an EMBL/GenBank/DDBJ whole genome shotgun (WGS) entry which is preliminary data.</text>
</comment>
<comment type="function">
    <text evidence="7 9">Activation of RuBisCO (ribulose-1,5-bisphosphate carboxylase/oxygenase; EC 4.1.1.39) involves the ATP-dependent carboxylation of the epsilon-amino group of lysine leading to a carbamate structure.</text>
</comment>
<evidence type="ECO:0000256" key="5">
    <source>
        <dbReference type="ARBA" id="ARBA00022840"/>
    </source>
</evidence>
<evidence type="ECO:0000256" key="6">
    <source>
        <dbReference type="ARBA" id="ARBA00022946"/>
    </source>
</evidence>
<dbReference type="GO" id="GO:0005524">
    <property type="term" value="F:ATP binding"/>
    <property type="evidence" value="ECO:0007669"/>
    <property type="project" value="UniProtKB-UniRule"/>
</dbReference>
<dbReference type="OrthoDB" id="2014558at2759"/>
<comment type="subcellular location">
    <subcellularLocation>
        <location evidence="1 9">Plastid</location>
        <location evidence="1 9">Chloroplast stroma</location>
    </subcellularLocation>
</comment>
<organism evidence="12 13">
    <name type="scientific">Actinidia rufa</name>
    <dbReference type="NCBI Taxonomy" id="165716"/>
    <lineage>
        <taxon>Eukaryota</taxon>
        <taxon>Viridiplantae</taxon>
        <taxon>Streptophyta</taxon>
        <taxon>Embryophyta</taxon>
        <taxon>Tracheophyta</taxon>
        <taxon>Spermatophyta</taxon>
        <taxon>Magnoliopsida</taxon>
        <taxon>eudicotyledons</taxon>
        <taxon>Gunneridae</taxon>
        <taxon>Pentapetalae</taxon>
        <taxon>asterids</taxon>
        <taxon>Ericales</taxon>
        <taxon>Actinidiaceae</taxon>
        <taxon>Actinidia</taxon>
    </lineage>
</organism>
<dbReference type="InterPro" id="IPR048571">
    <property type="entry name" value="RuBisCO_activase_AAA_helical"/>
</dbReference>
<dbReference type="GO" id="GO:0046863">
    <property type="term" value="F:ribulose-1,5-bisphosphate carboxylase/oxygenase activator activity"/>
    <property type="evidence" value="ECO:0007669"/>
    <property type="project" value="UniProtKB-UniRule"/>
</dbReference>
<keyword evidence="6" id="KW-0809">Transit peptide</keyword>
<feature type="domain" description="ATPase AAA-type core" evidence="10">
    <location>
        <begin position="150"/>
        <end position="293"/>
    </location>
</feature>
<evidence type="ECO:0000256" key="9">
    <source>
        <dbReference type="RuleBase" id="RU369045"/>
    </source>
</evidence>
<evidence type="ECO:0000256" key="3">
    <source>
        <dbReference type="ARBA" id="ARBA00022640"/>
    </source>
</evidence>
<dbReference type="Pfam" id="PF00004">
    <property type="entry name" value="AAA"/>
    <property type="match status" value="1"/>
</dbReference>
<evidence type="ECO:0000259" key="11">
    <source>
        <dbReference type="Pfam" id="PF21228"/>
    </source>
</evidence>
<comment type="similarity">
    <text evidence="8 9">Belongs to the RuBisCO activase family.</text>
</comment>
<reference evidence="13" key="1">
    <citation type="submission" date="2019-07" db="EMBL/GenBank/DDBJ databases">
        <title>De Novo Assembly of kiwifruit Actinidia rufa.</title>
        <authorList>
            <person name="Sugita-Konishi S."/>
            <person name="Sato K."/>
            <person name="Mori E."/>
            <person name="Abe Y."/>
            <person name="Kisaki G."/>
            <person name="Hamano K."/>
            <person name="Suezawa K."/>
            <person name="Otani M."/>
            <person name="Fukuda T."/>
            <person name="Manabe T."/>
            <person name="Gomi K."/>
            <person name="Tabuchi M."/>
            <person name="Akimitsu K."/>
            <person name="Kataoka I."/>
        </authorList>
    </citation>
    <scope>NUCLEOTIDE SEQUENCE [LARGE SCALE GENOMIC DNA]</scope>
    <source>
        <strain evidence="13">cv. Fuchu</strain>
    </source>
</reference>
<evidence type="ECO:0000256" key="8">
    <source>
        <dbReference type="ARBA" id="ARBA00025781"/>
    </source>
</evidence>
<dbReference type="AlphaFoldDB" id="A0A7J0DM38"/>
<proteinExistence type="inferred from homology"/>
<feature type="domain" description="Ribulose bisphosphate carboxylase/oxygenase activase AAA helical" evidence="11">
    <location>
        <begin position="296"/>
        <end position="391"/>
    </location>
</feature>
<protein>
    <recommendedName>
        <fullName evidence="9">Ribulose bisphosphate carboxylase/oxygenase activase, chloroplastic</fullName>
        <shortName evidence="9">RA</shortName>
        <shortName evidence="9">RuBisCO activase</shortName>
    </recommendedName>
</protein>
<evidence type="ECO:0000313" key="12">
    <source>
        <dbReference type="EMBL" id="GFS37018.1"/>
    </source>
</evidence>
<dbReference type="GO" id="GO:0009579">
    <property type="term" value="C:thylakoid"/>
    <property type="evidence" value="ECO:0007669"/>
    <property type="project" value="TreeGrafter"/>
</dbReference>
<dbReference type="InterPro" id="IPR027417">
    <property type="entry name" value="P-loop_NTPase"/>
</dbReference>
<dbReference type="Pfam" id="PF21228">
    <property type="entry name" value="RuBisCO_activase_AAA_helical"/>
    <property type="match status" value="1"/>
</dbReference>
<dbReference type="PANTHER" id="PTHR32429">
    <property type="match status" value="1"/>
</dbReference>
<keyword evidence="13" id="KW-1185">Reference proteome</keyword>
<dbReference type="SUPFAM" id="SSF52540">
    <property type="entry name" value="P-loop containing nucleoside triphosphate hydrolases"/>
    <property type="match status" value="1"/>
</dbReference>
<dbReference type="Gene3D" id="1.10.8.1070">
    <property type="match status" value="1"/>
</dbReference>
<dbReference type="EMBL" id="BJWL01000270">
    <property type="protein sequence ID" value="GFS37018.1"/>
    <property type="molecule type" value="Genomic_DNA"/>
</dbReference>
<keyword evidence="2 9" id="KW-0150">Chloroplast</keyword>
<evidence type="ECO:0000256" key="1">
    <source>
        <dbReference type="ARBA" id="ARBA00004470"/>
    </source>
</evidence>
<evidence type="ECO:0000256" key="4">
    <source>
        <dbReference type="ARBA" id="ARBA00022741"/>
    </source>
</evidence>
<dbReference type="FunFam" id="1.10.8.1070:FF:000001">
    <property type="entry name" value="Ribulose bisphosphate carboxylase/oxygenase activase, chloroplastic"/>
    <property type="match status" value="1"/>
</dbReference>
<dbReference type="Proteomes" id="UP000585474">
    <property type="component" value="Unassembled WGS sequence"/>
</dbReference>
<keyword evidence="5 9" id="KW-0067">ATP-binding</keyword>
<sequence length="470" mass="52005">MQLNLNAISGSVAPSSAFLGSSLKKLTSARFTNPKTSSGTFKVYAKEGDEDKQTDKDRWRGLAYDTSDDQQDITRGKGMVDSLFQAPMQSGTHYAVMSSYEYLSTGLRQYMDNNMDGFYIAPAFMDKLVVHIIKNFMTLPNIKVPLILGVWGGKGQGKSFQCELVFAKMGINPIMMSAGEFESGNAGEPAKLIRQTYREAADIIKKGKMCCLFINDLDAGAGRLGGTTQYTVNNQMVNATLMNIADNPTNVQLPGMYKQQDNPRVPIIVTGNDFSTLYAPLIRDGRMEKFYWAPTREDRIGVCIGIFRSDNVPNEDIVNLVDTFPGQSIDFFGAIRVRVYDDEVRKWISGVGVDSVGKKLVNSKEGPPTFEQPKMTISKLMEYGNMLVQEQENVKRVQLADNFRIFLDTPTDKYLSEAGEANADSIDRGAFYGQAAQQVNVPVPEGCTDRNAENFDPTARSDDGSCLYAL</sequence>
<dbReference type="InterPro" id="IPR044960">
    <property type="entry name" value="RCA-like"/>
</dbReference>
<evidence type="ECO:0000313" key="13">
    <source>
        <dbReference type="Proteomes" id="UP000585474"/>
    </source>
</evidence>
<evidence type="ECO:0000256" key="7">
    <source>
        <dbReference type="ARBA" id="ARBA00025556"/>
    </source>
</evidence>
<accession>A0A7J0DM38</accession>
<dbReference type="GO" id="GO:0016887">
    <property type="term" value="F:ATP hydrolysis activity"/>
    <property type="evidence" value="ECO:0007669"/>
    <property type="project" value="UniProtKB-UniRule"/>
</dbReference>